<dbReference type="Proteomes" id="UP000320231">
    <property type="component" value="Chromosome"/>
</dbReference>
<evidence type="ECO:0000313" key="3">
    <source>
        <dbReference type="Proteomes" id="UP000320231"/>
    </source>
</evidence>
<accession>A0A455U504</accession>
<proteinExistence type="predicted"/>
<sequence>MLLEYPAVFAGEYQHIILARVALADGHANAGQRCNLIAQLRLDRLSFQARAVVAVGQVYRQHGGADVSAGSARRLGRIVARVARTDRRVNHLHVFMLLENAPRPFGERERVAQLAAGRQREGHLGLRIVFGGNEGTGKRRGERQPADEESRGADDH</sequence>
<organism evidence="2 3">
    <name type="scientific">Vreelandella sulfidaeris</name>
    <dbReference type="NCBI Taxonomy" id="115553"/>
    <lineage>
        <taxon>Bacteria</taxon>
        <taxon>Pseudomonadati</taxon>
        <taxon>Pseudomonadota</taxon>
        <taxon>Gammaproteobacteria</taxon>
        <taxon>Oceanospirillales</taxon>
        <taxon>Halomonadaceae</taxon>
        <taxon>Vreelandella</taxon>
    </lineage>
</organism>
<evidence type="ECO:0000313" key="2">
    <source>
        <dbReference type="EMBL" id="BBI59899.1"/>
    </source>
</evidence>
<feature type="compositionally biased region" description="Basic and acidic residues" evidence="1">
    <location>
        <begin position="136"/>
        <end position="156"/>
    </location>
</feature>
<protein>
    <submittedName>
        <fullName evidence="2">Uncharacterized protein</fullName>
    </submittedName>
</protein>
<reference evidence="2 3" key="1">
    <citation type="journal article" date="2019" name="Microbiol. Resour. Announc.">
        <title>Complete Genome Sequence of Halomonas sulfidaeris Strain Esulfide1 Isolated from a Metal Sulfide Rock at a Depth of 2,200 Meters, Obtained Using Nanopore Sequencing.</title>
        <authorList>
            <person name="Saito M."/>
            <person name="Nishigata A."/>
            <person name="Galipon J."/>
            <person name="Arakawa K."/>
        </authorList>
    </citation>
    <scope>NUCLEOTIDE SEQUENCE [LARGE SCALE GENOMIC DNA]</scope>
    <source>
        <strain evidence="2 3">ATCC BAA-803</strain>
    </source>
</reference>
<evidence type="ECO:0000256" key="1">
    <source>
        <dbReference type="SAM" id="MobiDB-lite"/>
    </source>
</evidence>
<dbReference type="KEGG" id="hsr:HSBAA_12050"/>
<dbReference type="EMBL" id="AP019514">
    <property type="protein sequence ID" value="BBI59899.1"/>
    <property type="molecule type" value="Genomic_DNA"/>
</dbReference>
<dbReference type="AlphaFoldDB" id="A0A455U504"/>
<feature type="region of interest" description="Disordered" evidence="1">
    <location>
        <begin position="129"/>
        <end position="156"/>
    </location>
</feature>
<name>A0A455U504_9GAMM</name>
<gene>
    <name evidence="2" type="ORF">HSBAA_12050</name>
</gene>